<proteinExistence type="predicted"/>
<organism evidence="1 2">
    <name type="scientific">Rahnella sikkimica</name>
    <dbReference type="NCBI Taxonomy" id="1805933"/>
    <lineage>
        <taxon>Bacteria</taxon>
        <taxon>Pseudomonadati</taxon>
        <taxon>Pseudomonadota</taxon>
        <taxon>Gammaproteobacteria</taxon>
        <taxon>Enterobacterales</taxon>
        <taxon>Yersiniaceae</taxon>
        <taxon>Rahnella</taxon>
    </lineage>
</organism>
<dbReference type="InterPro" id="IPR003458">
    <property type="entry name" value="Phage_T4_Gp38_tail_assem"/>
</dbReference>
<evidence type="ECO:0000313" key="2">
    <source>
        <dbReference type="Proteomes" id="UP000239197"/>
    </source>
</evidence>
<accession>A0A2L1UW76</accession>
<dbReference type="PANTHER" id="PTHR34413">
    <property type="entry name" value="PROPHAGE TAIL FIBER ASSEMBLY PROTEIN HOMOLOG TFAE-RELATED-RELATED"/>
    <property type="match status" value="1"/>
</dbReference>
<dbReference type="AlphaFoldDB" id="A0A2L1UW76"/>
<dbReference type="Pfam" id="PF02413">
    <property type="entry name" value="Caudo_TAP"/>
    <property type="match status" value="1"/>
</dbReference>
<gene>
    <name evidence="1" type="ORF">BV494_20435</name>
</gene>
<evidence type="ECO:0008006" key="3">
    <source>
        <dbReference type="Google" id="ProtNLM"/>
    </source>
</evidence>
<dbReference type="InterPro" id="IPR051220">
    <property type="entry name" value="TFA_Chaperone"/>
</dbReference>
<dbReference type="KEGG" id="rox:BV494_20435"/>
<dbReference type="RefSeq" id="WP_104924482.1">
    <property type="nucleotide sequence ID" value="NZ_CP019062.1"/>
</dbReference>
<name>A0A2L1UW76_9GAMM</name>
<dbReference type="Proteomes" id="UP000239197">
    <property type="component" value="Chromosome"/>
</dbReference>
<evidence type="ECO:0000313" key="1">
    <source>
        <dbReference type="EMBL" id="AVF37124.1"/>
    </source>
</evidence>
<dbReference type="EMBL" id="CP019062">
    <property type="protein sequence ID" value="AVF37124.1"/>
    <property type="molecule type" value="Genomic_DNA"/>
</dbReference>
<dbReference type="PANTHER" id="PTHR34413:SF2">
    <property type="entry name" value="PROPHAGE TAIL FIBER ASSEMBLY PROTEIN HOMOLOG TFAE-RELATED"/>
    <property type="match status" value="1"/>
</dbReference>
<dbReference type="OrthoDB" id="8596093at2"/>
<keyword evidence="2" id="KW-1185">Reference proteome</keyword>
<reference evidence="2" key="1">
    <citation type="submission" date="2017-01" db="EMBL/GenBank/DDBJ databases">
        <title>Genome sequence of Rouxiella sp. ERMR1:05.</title>
        <authorList>
            <person name="Kumar R."/>
            <person name="Singh D."/>
            <person name="Kumar S."/>
        </authorList>
    </citation>
    <scope>NUCLEOTIDE SEQUENCE [LARGE SCALE GENOMIC DNA]</scope>
    <source>
        <strain evidence="2">ERMR1:05</strain>
    </source>
</reference>
<protein>
    <recommendedName>
        <fullName evidence="3">Phage tail protein</fullName>
    </recommendedName>
</protein>
<sequence>MKINKYGPFTLRHDLTDEEKILATTHSVNFIGDSLGNDWYQLQKKFSEDSLKIVYDEPNGLIISASYDISTLWPQSFNIAELDSAPDNFTLPVTGGCWTFDGEKIVNRIYSKSESKEIAVEKKKQLLNQATNIIMPLQDAKELLMANENELKTLSNWIIYRILVNRIDTSTAPNITWPEIPA</sequence>